<accession>A0A653E622</accession>
<dbReference type="RefSeq" id="WP_150548767.1">
    <property type="nucleotide sequence ID" value="NZ_LR215729.2"/>
</dbReference>
<name>A0A653E622_9PSED</name>
<evidence type="ECO:0000313" key="1">
    <source>
        <dbReference type="EMBL" id="VEV98197.1"/>
    </source>
</evidence>
<dbReference type="AlphaFoldDB" id="A0A653E622"/>
<organism evidence="1">
    <name type="scientific">Pseudomonas marincola</name>
    <dbReference type="NCBI Taxonomy" id="437900"/>
    <lineage>
        <taxon>Bacteria</taxon>
        <taxon>Pseudomonadati</taxon>
        <taxon>Pseudomonadota</taxon>
        <taxon>Gammaproteobacteria</taxon>
        <taxon>Pseudomonadales</taxon>
        <taxon>Pseudomonadaceae</taxon>
        <taxon>Pseudomonas</taxon>
    </lineage>
</organism>
<reference evidence="1" key="1">
    <citation type="submission" date="2019-02" db="EMBL/GenBank/DDBJ databases">
        <authorList>
            <consortium name="Genoscope - CEA"/>
            <person name="William W."/>
        </authorList>
    </citation>
    <scope>NUCLEOTIDE SEQUENCE [LARGE SCALE GENOMIC DNA]</scope>
    <source>
        <strain evidence="1">YSy11</strain>
    </source>
</reference>
<gene>
    <name evidence="1" type="ORF">PMYSY11_3153</name>
</gene>
<protein>
    <submittedName>
        <fullName evidence="1">Uncharacterized protein</fullName>
    </submittedName>
</protein>
<proteinExistence type="predicted"/>
<sequence length="119" mass="13052">MSDSYQAIFDAVRSKMGNLDVGDAVERSFRDMNIAHYFEMASGEARMAICSIQEEMTAPSTVYRPSISVDGNQWCALYGDDLQSGVAGFGDTPELAMADFNKNWREPLRNSPSGLAKAV</sequence>
<dbReference type="EMBL" id="LR215729">
    <property type="protein sequence ID" value="VEV98197.1"/>
    <property type="molecule type" value="Genomic_DNA"/>
</dbReference>